<comment type="caution">
    <text evidence="2">The sequence shown here is derived from an EMBL/GenBank/DDBJ whole genome shotgun (WGS) entry which is preliminary data.</text>
</comment>
<feature type="compositionally biased region" description="Polar residues" evidence="1">
    <location>
        <begin position="35"/>
        <end position="48"/>
    </location>
</feature>
<feature type="region of interest" description="Disordered" evidence="1">
    <location>
        <begin position="35"/>
        <end position="67"/>
    </location>
</feature>
<dbReference type="RefSeq" id="WP_323261754.1">
    <property type="nucleotide sequence ID" value="NZ_JAYGIE010000072.1"/>
</dbReference>
<proteinExistence type="predicted"/>
<dbReference type="InterPro" id="IPR010328">
    <property type="entry name" value="DUF928"/>
</dbReference>
<evidence type="ECO:0000313" key="3">
    <source>
        <dbReference type="Proteomes" id="UP001301388"/>
    </source>
</evidence>
<organism evidence="2 3">
    <name type="scientific">Pseudanabaena galeata UHCC 0370</name>
    <dbReference type="NCBI Taxonomy" id="3110310"/>
    <lineage>
        <taxon>Bacteria</taxon>
        <taxon>Bacillati</taxon>
        <taxon>Cyanobacteriota</taxon>
        <taxon>Cyanophyceae</taxon>
        <taxon>Pseudanabaenales</taxon>
        <taxon>Pseudanabaenaceae</taxon>
        <taxon>Pseudanabaena</taxon>
    </lineage>
</organism>
<dbReference type="Proteomes" id="UP001301388">
    <property type="component" value="Unassembled WGS sequence"/>
</dbReference>
<feature type="compositionally biased region" description="Basic and acidic residues" evidence="1">
    <location>
        <begin position="54"/>
        <end position="67"/>
    </location>
</feature>
<gene>
    <name evidence="2" type="ORF">VB774_11380</name>
</gene>
<accession>A0ABU5TJM7</accession>
<dbReference type="EMBL" id="JAYGIE010000072">
    <property type="protein sequence ID" value="MEA5478218.1"/>
    <property type="molecule type" value="Genomic_DNA"/>
</dbReference>
<reference evidence="2 3" key="1">
    <citation type="submission" date="2023-12" db="EMBL/GenBank/DDBJ databases">
        <title>Baltic Sea Cyanobacteria.</title>
        <authorList>
            <person name="Delbaje E."/>
            <person name="Fewer D.P."/>
            <person name="Shishido T.K."/>
        </authorList>
    </citation>
    <scope>NUCLEOTIDE SEQUENCE [LARGE SCALE GENOMIC DNA]</scope>
    <source>
        <strain evidence="2 3">UHCC 0370</strain>
    </source>
</reference>
<evidence type="ECO:0000256" key="1">
    <source>
        <dbReference type="SAM" id="MobiDB-lite"/>
    </source>
</evidence>
<protein>
    <submittedName>
        <fullName evidence="2">DUF928 domain-containing protein</fullName>
    </submittedName>
</protein>
<sequence>MFSKYSYRYFTFLVIATISEISIFSASLSGASAQMFEPSSSNPAPTSTIGGGRRGSDGQCLKDRDIQPRNDKNKKFLEQQLIPLLPPSKFGLTVLPNPTVFAYVPKTSAIAVEFTLENQQGKGIEYQRIALTNTPTIVSIQFQKTLLEIGQDYKWLISVVCETGDPEDAFSEAIIRRIQPEPALLKQLEKASAIERVYIYAKFGIWHEAIADLANLRLSQPNNIDLKTSWQSLLKSSSLEPIANISLHN</sequence>
<name>A0ABU5TJM7_9CYAN</name>
<dbReference type="Pfam" id="PF06051">
    <property type="entry name" value="DUF928"/>
    <property type="match status" value="1"/>
</dbReference>
<keyword evidence="3" id="KW-1185">Reference proteome</keyword>
<evidence type="ECO:0000313" key="2">
    <source>
        <dbReference type="EMBL" id="MEA5478218.1"/>
    </source>
</evidence>